<gene>
    <name evidence="3" type="ORF">PENARI_c031G03257</name>
</gene>
<evidence type="ECO:0000259" key="2">
    <source>
        <dbReference type="Pfam" id="PF00024"/>
    </source>
</evidence>
<comment type="caution">
    <text evidence="3">The sequence shown here is derived from an EMBL/GenBank/DDBJ whole genome shotgun (WGS) entry which is preliminary data.</text>
</comment>
<dbReference type="Pfam" id="PF00024">
    <property type="entry name" value="PAN_1"/>
    <property type="match status" value="1"/>
</dbReference>
<evidence type="ECO:0000313" key="3">
    <source>
        <dbReference type="EMBL" id="OGE48165.1"/>
    </source>
</evidence>
<feature type="signal peptide" evidence="1">
    <location>
        <begin position="1"/>
        <end position="18"/>
    </location>
</feature>
<accession>A0A1F5L4M3</accession>
<protein>
    <recommendedName>
        <fullName evidence="2">Apple domain-containing protein</fullName>
    </recommendedName>
</protein>
<dbReference type="OrthoDB" id="4259108at2759"/>
<sequence>MNYLIAIVLTSLVSGALAAGPGLSTDQSYCPSCVGNRYTDITTGQSGCCPIGTVYQPAACAPGTPTTDNPTCPADNGKNYVKNGLTYKVYCDVTTNLPADGTLSPLFGSATLPDAKACADLCASKPACGDATYRSSDKGCFMSSNLLGPNYQGTPLPGAIVLAKQ</sequence>
<organism evidence="3 4">
    <name type="scientific">Penicillium arizonense</name>
    <dbReference type="NCBI Taxonomy" id="1835702"/>
    <lineage>
        <taxon>Eukaryota</taxon>
        <taxon>Fungi</taxon>
        <taxon>Dikarya</taxon>
        <taxon>Ascomycota</taxon>
        <taxon>Pezizomycotina</taxon>
        <taxon>Eurotiomycetes</taxon>
        <taxon>Eurotiomycetidae</taxon>
        <taxon>Eurotiales</taxon>
        <taxon>Aspergillaceae</taxon>
        <taxon>Penicillium</taxon>
    </lineage>
</organism>
<feature type="domain" description="Apple" evidence="2">
    <location>
        <begin position="111"/>
        <end position="145"/>
    </location>
</feature>
<reference evidence="3 4" key="1">
    <citation type="journal article" date="2016" name="Sci. Rep.">
        <title>Penicillium arizonense, a new, genome sequenced fungal species, reveals a high chemical diversity in secreted metabolites.</title>
        <authorList>
            <person name="Grijseels S."/>
            <person name="Nielsen J.C."/>
            <person name="Randelovic M."/>
            <person name="Nielsen J."/>
            <person name="Nielsen K.F."/>
            <person name="Workman M."/>
            <person name="Frisvad J.C."/>
        </authorList>
    </citation>
    <scope>NUCLEOTIDE SEQUENCE [LARGE SCALE GENOMIC DNA]</scope>
    <source>
        <strain evidence="3 4">CBS 141311</strain>
    </source>
</reference>
<keyword evidence="4" id="KW-1185">Reference proteome</keyword>
<proteinExistence type="predicted"/>
<name>A0A1F5L4M3_PENAI</name>
<dbReference type="InterPro" id="IPR003609">
    <property type="entry name" value="Pan_app"/>
</dbReference>
<evidence type="ECO:0000313" key="4">
    <source>
        <dbReference type="Proteomes" id="UP000177622"/>
    </source>
</evidence>
<dbReference type="Proteomes" id="UP000177622">
    <property type="component" value="Unassembled WGS sequence"/>
</dbReference>
<dbReference type="Gene3D" id="3.50.4.10">
    <property type="entry name" value="Hepatocyte Growth Factor"/>
    <property type="match status" value="1"/>
</dbReference>
<dbReference type="AlphaFoldDB" id="A0A1F5L4M3"/>
<dbReference type="GeneID" id="34581193"/>
<feature type="chain" id="PRO_5009519245" description="Apple domain-containing protein" evidence="1">
    <location>
        <begin position="19"/>
        <end position="165"/>
    </location>
</feature>
<keyword evidence="1" id="KW-0732">Signal</keyword>
<dbReference type="RefSeq" id="XP_022483621.1">
    <property type="nucleotide sequence ID" value="XM_022636459.1"/>
</dbReference>
<dbReference type="EMBL" id="LXJU01000031">
    <property type="protein sequence ID" value="OGE48165.1"/>
    <property type="molecule type" value="Genomic_DNA"/>
</dbReference>
<evidence type="ECO:0000256" key="1">
    <source>
        <dbReference type="SAM" id="SignalP"/>
    </source>
</evidence>